<evidence type="ECO:0000256" key="1">
    <source>
        <dbReference type="SAM" id="MobiDB-lite"/>
    </source>
</evidence>
<dbReference type="EMBL" id="PGCI01000091">
    <property type="protein sequence ID" value="PLW41281.1"/>
    <property type="molecule type" value="Genomic_DNA"/>
</dbReference>
<feature type="region of interest" description="Disordered" evidence="1">
    <location>
        <begin position="142"/>
        <end position="177"/>
    </location>
</feature>
<proteinExistence type="predicted"/>
<evidence type="ECO:0000313" key="3">
    <source>
        <dbReference type="Proteomes" id="UP000235392"/>
    </source>
</evidence>
<reference evidence="2 3" key="1">
    <citation type="submission" date="2017-11" db="EMBL/GenBank/DDBJ databases">
        <title>De novo assembly and phasing of dikaryotic genomes from two isolates of Puccinia coronata f. sp. avenae, the causal agent of oat crown rust.</title>
        <authorList>
            <person name="Miller M.E."/>
            <person name="Zhang Y."/>
            <person name="Omidvar V."/>
            <person name="Sperschneider J."/>
            <person name="Schwessinger B."/>
            <person name="Raley C."/>
            <person name="Palmer J.M."/>
            <person name="Garnica D."/>
            <person name="Upadhyaya N."/>
            <person name="Rathjen J."/>
            <person name="Taylor J.M."/>
            <person name="Park R.F."/>
            <person name="Dodds P.N."/>
            <person name="Hirsch C.D."/>
            <person name="Kianian S.F."/>
            <person name="Figueroa M."/>
        </authorList>
    </citation>
    <scope>NUCLEOTIDE SEQUENCE [LARGE SCALE GENOMIC DNA]</scope>
    <source>
        <strain evidence="2">12SD80</strain>
    </source>
</reference>
<gene>
    <name evidence="2" type="ORF">PCASD_10850</name>
</gene>
<evidence type="ECO:0000313" key="2">
    <source>
        <dbReference type="EMBL" id="PLW41281.1"/>
    </source>
</evidence>
<sequence length="308" mass="33800">MSLQLPTSHRAPSKISKNASRKQKRRRTRSSSIFTSTSADSTRANEELATAKAAAMKLLDQPFEQQLQLQPLLDQAASLPASPKSKKIRFADVTTIRIVEEEDQAIHRPSPPAPPPISKSAIPHQQLHASCQHHPTLHPHAVLSQTQDSPPPIISSSTRKNNTSSLPQPTGSHHHQQDIFQVCREEIFADTAIVDAFQAAMNEFLFDCFATSARSGAIRLPQSHTEERRTAALYYGKPPPGPSSKSKKPALKTIFLPRPTAASFTDIQPIPDGPNESGVDTGPRQVTSPVDSDLDMDEYWDMVQEGSL</sequence>
<dbReference type="Proteomes" id="UP000235392">
    <property type="component" value="Unassembled WGS sequence"/>
</dbReference>
<feature type="compositionally biased region" description="Polar residues" evidence="1">
    <location>
        <begin position="143"/>
        <end position="171"/>
    </location>
</feature>
<feature type="region of interest" description="Disordered" evidence="1">
    <location>
        <begin position="102"/>
        <end position="128"/>
    </location>
</feature>
<feature type="region of interest" description="Disordered" evidence="1">
    <location>
        <begin position="1"/>
        <end position="45"/>
    </location>
</feature>
<feature type="compositionally biased region" description="Low complexity" evidence="1">
    <location>
        <begin position="30"/>
        <end position="45"/>
    </location>
</feature>
<protein>
    <submittedName>
        <fullName evidence="2">Uncharacterized protein</fullName>
    </submittedName>
</protein>
<name>A0A2N5UU44_9BASI</name>
<comment type="caution">
    <text evidence="2">The sequence shown here is derived from an EMBL/GenBank/DDBJ whole genome shotgun (WGS) entry which is preliminary data.</text>
</comment>
<organism evidence="2 3">
    <name type="scientific">Puccinia coronata f. sp. avenae</name>
    <dbReference type="NCBI Taxonomy" id="200324"/>
    <lineage>
        <taxon>Eukaryota</taxon>
        <taxon>Fungi</taxon>
        <taxon>Dikarya</taxon>
        <taxon>Basidiomycota</taxon>
        <taxon>Pucciniomycotina</taxon>
        <taxon>Pucciniomycetes</taxon>
        <taxon>Pucciniales</taxon>
        <taxon>Pucciniaceae</taxon>
        <taxon>Puccinia</taxon>
    </lineage>
</organism>
<accession>A0A2N5UU44</accession>
<dbReference type="AlphaFoldDB" id="A0A2N5UU44"/>
<feature type="region of interest" description="Disordered" evidence="1">
    <location>
        <begin position="262"/>
        <end position="296"/>
    </location>
</feature>
<feature type="compositionally biased region" description="Basic residues" evidence="1">
    <location>
        <begin position="19"/>
        <end position="29"/>
    </location>
</feature>